<protein>
    <recommendedName>
        <fullName evidence="4">DUF11 domain-containing protein</fullName>
    </recommendedName>
</protein>
<proteinExistence type="predicted"/>
<gene>
    <name evidence="2" type="ORF">GCM10023196_063280</name>
</gene>
<feature type="region of interest" description="Disordered" evidence="1">
    <location>
        <begin position="95"/>
        <end position="117"/>
    </location>
</feature>
<evidence type="ECO:0000313" key="2">
    <source>
        <dbReference type="EMBL" id="GAA4631935.1"/>
    </source>
</evidence>
<reference evidence="3" key="1">
    <citation type="journal article" date="2019" name="Int. J. Syst. Evol. Microbiol.">
        <title>The Global Catalogue of Microorganisms (GCM) 10K type strain sequencing project: providing services to taxonomists for standard genome sequencing and annotation.</title>
        <authorList>
            <consortium name="The Broad Institute Genomics Platform"/>
            <consortium name="The Broad Institute Genome Sequencing Center for Infectious Disease"/>
            <person name="Wu L."/>
            <person name="Ma J."/>
        </authorList>
    </citation>
    <scope>NUCLEOTIDE SEQUENCE [LARGE SCALE GENOMIC DNA]</scope>
    <source>
        <strain evidence="3">JCM 17939</strain>
    </source>
</reference>
<keyword evidence="3" id="KW-1185">Reference proteome</keyword>
<dbReference type="EMBL" id="BAABHK010000010">
    <property type="protein sequence ID" value="GAA4631935.1"/>
    <property type="molecule type" value="Genomic_DNA"/>
</dbReference>
<evidence type="ECO:0008006" key="4">
    <source>
        <dbReference type="Google" id="ProtNLM"/>
    </source>
</evidence>
<name>A0ABP8UII3_9ACTN</name>
<comment type="caution">
    <text evidence="2">The sequence shown here is derived from an EMBL/GenBank/DDBJ whole genome shotgun (WGS) entry which is preliminary data.</text>
</comment>
<organism evidence="2 3">
    <name type="scientific">Actinoallomurus vinaceus</name>
    <dbReference type="NCBI Taxonomy" id="1080074"/>
    <lineage>
        <taxon>Bacteria</taxon>
        <taxon>Bacillati</taxon>
        <taxon>Actinomycetota</taxon>
        <taxon>Actinomycetes</taxon>
        <taxon>Streptosporangiales</taxon>
        <taxon>Thermomonosporaceae</taxon>
        <taxon>Actinoallomurus</taxon>
    </lineage>
</organism>
<evidence type="ECO:0000313" key="3">
    <source>
        <dbReference type="Proteomes" id="UP001501442"/>
    </source>
</evidence>
<sequence>MVFGRPEPAPDGSGVIWRWTVVNEGSRPADDVVATQKVTSGHKILGTSKPCTADHETVVCRYETMGAGDKRTGWLKTSGSLTGGPLRLDARMTWREQRGEEAASHAGAETQGRHPGH</sequence>
<accession>A0ABP8UII3</accession>
<evidence type="ECO:0000256" key="1">
    <source>
        <dbReference type="SAM" id="MobiDB-lite"/>
    </source>
</evidence>
<dbReference type="Proteomes" id="UP001501442">
    <property type="component" value="Unassembled WGS sequence"/>
</dbReference>